<evidence type="ECO:0000313" key="2">
    <source>
        <dbReference type="Proteomes" id="UP001498398"/>
    </source>
</evidence>
<reference evidence="1 2" key="1">
    <citation type="submission" date="2024-01" db="EMBL/GenBank/DDBJ databases">
        <title>A draft genome for the cacao thread blight pathogen Marasmiellus scandens.</title>
        <authorList>
            <person name="Baruah I.K."/>
            <person name="Leung J."/>
            <person name="Bukari Y."/>
            <person name="Amoako-Attah I."/>
            <person name="Meinhardt L.W."/>
            <person name="Bailey B.A."/>
            <person name="Cohen S.P."/>
        </authorList>
    </citation>
    <scope>NUCLEOTIDE SEQUENCE [LARGE SCALE GENOMIC DNA]</scope>
    <source>
        <strain evidence="1 2">GH-19</strain>
    </source>
</reference>
<sequence>MCNTEDPPIVHDKDGKVVNILPGQERGIHDINNEITYEANPEFVFHDSGGFESGSSEELEIVRAFIKARAEGTDLSKQLHAIWICL</sequence>
<dbReference type="EMBL" id="JBANRG010000008">
    <property type="protein sequence ID" value="KAK7464165.1"/>
    <property type="molecule type" value="Genomic_DNA"/>
</dbReference>
<organism evidence="1 2">
    <name type="scientific">Marasmiellus scandens</name>
    <dbReference type="NCBI Taxonomy" id="2682957"/>
    <lineage>
        <taxon>Eukaryota</taxon>
        <taxon>Fungi</taxon>
        <taxon>Dikarya</taxon>
        <taxon>Basidiomycota</taxon>
        <taxon>Agaricomycotina</taxon>
        <taxon>Agaricomycetes</taxon>
        <taxon>Agaricomycetidae</taxon>
        <taxon>Agaricales</taxon>
        <taxon>Marasmiineae</taxon>
        <taxon>Omphalotaceae</taxon>
        <taxon>Marasmiellus</taxon>
    </lineage>
</organism>
<protein>
    <submittedName>
        <fullName evidence="1">Uncharacterized protein</fullName>
    </submittedName>
</protein>
<evidence type="ECO:0000313" key="1">
    <source>
        <dbReference type="EMBL" id="KAK7464165.1"/>
    </source>
</evidence>
<gene>
    <name evidence="1" type="ORF">VKT23_006331</name>
</gene>
<dbReference type="Proteomes" id="UP001498398">
    <property type="component" value="Unassembled WGS sequence"/>
</dbReference>
<keyword evidence="2" id="KW-1185">Reference proteome</keyword>
<comment type="caution">
    <text evidence="1">The sequence shown here is derived from an EMBL/GenBank/DDBJ whole genome shotgun (WGS) entry which is preliminary data.</text>
</comment>
<proteinExistence type="predicted"/>
<name>A0ABR1JQB1_9AGAR</name>
<accession>A0ABR1JQB1</accession>